<proteinExistence type="predicted"/>
<evidence type="ECO:0000313" key="3">
    <source>
        <dbReference type="EMBL" id="CAH1779569.1"/>
    </source>
</evidence>
<keyword evidence="4" id="KW-1185">Reference proteome</keyword>
<accession>A0A8J1XQZ6</accession>
<evidence type="ECO:0000256" key="2">
    <source>
        <dbReference type="SAM" id="Phobius"/>
    </source>
</evidence>
<feature type="region of interest" description="Disordered" evidence="1">
    <location>
        <begin position="186"/>
        <end position="220"/>
    </location>
</feature>
<gene>
    <name evidence="3" type="ORF">OFUS_LOCUS6369</name>
</gene>
<evidence type="ECO:0000313" key="4">
    <source>
        <dbReference type="Proteomes" id="UP000749559"/>
    </source>
</evidence>
<keyword evidence="2" id="KW-0472">Membrane</keyword>
<comment type="caution">
    <text evidence="3">The sequence shown here is derived from an EMBL/GenBank/DDBJ whole genome shotgun (WGS) entry which is preliminary data.</text>
</comment>
<name>A0A8J1XQZ6_OWEFU</name>
<keyword evidence="2" id="KW-1133">Transmembrane helix</keyword>
<reference evidence="3" key="1">
    <citation type="submission" date="2022-03" db="EMBL/GenBank/DDBJ databases">
        <authorList>
            <person name="Martin C."/>
        </authorList>
    </citation>
    <scope>NUCLEOTIDE SEQUENCE</scope>
</reference>
<feature type="transmembrane region" description="Helical" evidence="2">
    <location>
        <begin position="76"/>
        <end position="99"/>
    </location>
</feature>
<feature type="compositionally biased region" description="Polar residues" evidence="1">
    <location>
        <begin position="209"/>
        <end position="220"/>
    </location>
</feature>
<evidence type="ECO:0000256" key="1">
    <source>
        <dbReference type="SAM" id="MobiDB-lite"/>
    </source>
</evidence>
<sequence length="240" mass="27016">MDNILKVGKMMNETMDNFPFRQILSRMFETILNSNSTNVNMTSMIKPDIALDGEFYSTTVSQLNEGNETEGPDKKMIMLIMTIVVFCFPIVTILFVIVLRMHLKWREGLDAQQGLMRGTFELSSIITKSSRQNTLKVRMDLDDASQEAVKDKVAELDSNGEIMDKNNAISNSDTDKVKNRQPIAETLPSLLKENSPKDSGVDFSPLSPGYSTPDSSDNKVSVKTRFNFDTAVIEQEMEIH</sequence>
<dbReference type="AlphaFoldDB" id="A0A8J1XQZ6"/>
<dbReference type="Proteomes" id="UP000749559">
    <property type="component" value="Unassembled WGS sequence"/>
</dbReference>
<protein>
    <submittedName>
        <fullName evidence="3">Uncharacterized protein</fullName>
    </submittedName>
</protein>
<organism evidence="3 4">
    <name type="scientific">Owenia fusiformis</name>
    <name type="common">Polychaete worm</name>
    <dbReference type="NCBI Taxonomy" id="6347"/>
    <lineage>
        <taxon>Eukaryota</taxon>
        <taxon>Metazoa</taxon>
        <taxon>Spiralia</taxon>
        <taxon>Lophotrochozoa</taxon>
        <taxon>Annelida</taxon>
        <taxon>Polychaeta</taxon>
        <taxon>Sedentaria</taxon>
        <taxon>Canalipalpata</taxon>
        <taxon>Sabellida</taxon>
        <taxon>Oweniida</taxon>
        <taxon>Oweniidae</taxon>
        <taxon>Owenia</taxon>
    </lineage>
</organism>
<dbReference type="EMBL" id="CAIIXF020000003">
    <property type="protein sequence ID" value="CAH1779569.1"/>
    <property type="molecule type" value="Genomic_DNA"/>
</dbReference>
<keyword evidence="2" id="KW-0812">Transmembrane</keyword>